<evidence type="ECO:0000259" key="3">
    <source>
        <dbReference type="Pfam" id="PF01979"/>
    </source>
</evidence>
<organism evidence="4 5">
    <name type="scientific">Primorskyibacter flagellatus</name>
    <dbReference type="NCBI Taxonomy" id="1387277"/>
    <lineage>
        <taxon>Bacteria</taxon>
        <taxon>Pseudomonadati</taxon>
        <taxon>Pseudomonadota</taxon>
        <taxon>Alphaproteobacteria</taxon>
        <taxon>Rhodobacterales</taxon>
        <taxon>Roseobacteraceae</taxon>
        <taxon>Primorskyibacter</taxon>
    </lineage>
</organism>
<dbReference type="Proteomes" id="UP000612855">
    <property type="component" value="Unassembled WGS sequence"/>
</dbReference>
<dbReference type="EMBL" id="BMFJ01000001">
    <property type="protein sequence ID" value="GGE15578.1"/>
    <property type="molecule type" value="Genomic_DNA"/>
</dbReference>
<name>A0A916ZV50_9RHOB</name>
<dbReference type="InterPro" id="IPR032466">
    <property type="entry name" value="Metal_Hydrolase"/>
</dbReference>
<dbReference type="Gene3D" id="3.20.20.140">
    <property type="entry name" value="Metal-dependent hydrolases"/>
    <property type="match status" value="1"/>
</dbReference>
<evidence type="ECO:0000256" key="1">
    <source>
        <dbReference type="ARBA" id="ARBA00006745"/>
    </source>
</evidence>
<dbReference type="Gene3D" id="2.30.40.10">
    <property type="entry name" value="Urease, subunit C, domain 1"/>
    <property type="match status" value="1"/>
</dbReference>
<comment type="similarity">
    <text evidence="1">Belongs to the metallo-dependent hydrolases superfamily. ATZ/TRZ family.</text>
</comment>
<keyword evidence="5" id="KW-1185">Reference proteome</keyword>
<dbReference type="RefSeq" id="WP_188475634.1">
    <property type="nucleotide sequence ID" value="NZ_BMFJ01000001.1"/>
</dbReference>
<dbReference type="GO" id="GO:0016810">
    <property type="term" value="F:hydrolase activity, acting on carbon-nitrogen (but not peptide) bonds"/>
    <property type="evidence" value="ECO:0007669"/>
    <property type="project" value="InterPro"/>
</dbReference>
<sequence length="485" mass="52072">MKTTLIRGCDVIAEDGQGSALLRGGEVVIEGDRIAFVGRAWSGVANETIEAAGKVLMPGLVSTHAHISAQELQRSLVDTGERQFLRSGFLHFTPARRDGRSTPGDAAGSRASMDWAFAALLSHGVTTVLAFGPAEPDGGEAFLESAEQAGIRLAWSPTISGGGYWLEEDGRVTPEINEAEGLRQLEATVEFAARQEGSLSGRLSPVISLDEYYASTPELRRACKQAAHEIGAPFTLHFLEQHREFFETMARTGRTPVELLAEEGVLDPTTILGHCIYVASHKAINFPLVDDIAIMGASGVSVAHSPVAFARRGICLESFDRYRDAGVNMTMGTDTYPFDGFAEMRMTAIGGKTADFNYEAAGSRAVFDAATKGGARALGRNDLGRIEVGAKADLVLVDPHQIGFGPNLDILKGLVHLGGQAVVENVWVDGRLRVSGGRYLGADIRSLADRLDRAARDLDVQHASYDVQGRTFSERFPSALPEWTG</sequence>
<proteinExistence type="inferred from homology"/>
<comment type="caution">
    <text evidence="4">The sequence shown here is derived from an EMBL/GenBank/DDBJ whole genome shotgun (WGS) entry which is preliminary data.</text>
</comment>
<evidence type="ECO:0000313" key="5">
    <source>
        <dbReference type="Proteomes" id="UP000612855"/>
    </source>
</evidence>
<dbReference type="InterPro" id="IPR011059">
    <property type="entry name" value="Metal-dep_hydrolase_composite"/>
</dbReference>
<dbReference type="SUPFAM" id="SSF51338">
    <property type="entry name" value="Composite domain of metallo-dependent hydrolases"/>
    <property type="match status" value="1"/>
</dbReference>
<evidence type="ECO:0000313" key="4">
    <source>
        <dbReference type="EMBL" id="GGE15578.1"/>
    </source>
</evidence>
<dbReference type="PANTHER" id="PTHR43794:SF11">
    <property type="entry name" value="AMIDOHYDROLASE-RELATED DOMAIN-CONTAINING PROTEIN"/>
    <property type="match status" value="1"/>
</dbReference>
<feature type="domain" description="Amidohydrolase-related" evidence="3">
    <location>
        <begin position="55"/>
        <end position="432"/>
    </location>
</feature>
<dbReference type="Pfam" id="PF01979">
    <property type="entry name" value="Amidohydro_1"/>
    <property type="match status" value="1"/>
</dbReference>
<reference evidence="5" key="1">
    <citation type="journal article" date="2019" name="Int. J. Syst. Evol. Microbiol.">
        <title>The Global Catalogue of Microorganisms (GCM) 10K type strain sequencing project: providing services to taxonomists for standard genome sequencing and annotation.</title>
        <authorList>
            <consortium name="The Broad Institute Genomics Platform"/>
            <consortium name="The Broad Institute Genome Sequencing Center for Infectious Disease"/>
            <person name="Wu L."/>
            <person name="Ma J."/>
        </authorList>
    </citation>
    <scope>NUCLEOTIDE SEQUENCE [LARGE SCALE GENOMIC DNA]</scope>
    <source>
        <strain evidence="5">CGMCC 1.12664</strain>
    </source>
</reference>
<keyword evidence="2" id="KW-0378">Hydrolase</keyword>
<dbReference type="PANTHER" id="PTHR43794">
    <property type="entry name" value="AMINOHYDROLASE SSNA-RELATED"/>
    <property type="match status" value="1"/>
</dbReference>
<dbReference type="SUPFAM" id="SSF51556">
    <property type="entry name" value="Metallo-dependent hydrolases"/>
    <property type="match status" value="1"/>
</dbReference>
<evidence type="ECO:0000256" key="2">
    <source>
        <dbReference type="ARBA" id="ARBA00022801"/>
    </source>
</evidence>
<dbReference type="InterPro" id="IPR050287">
    <property type="entry name" value="MTA/SAH_deaminase"/>
</dbReference>
<protein>
    <submittedName>
        <fullName evidence="4">Ethylammeline chlorohydrolase</fullName>
    </submittedName>
</protein>
<dbReference type="InterPro" id="IPR006680">
    <property type="entry name" value="Amidohydro-rel"/>
</dbReference>
<gene>
    <name evidence="4" type="ORF">GCM10011360_00490</name>
</gene>
<dbReference type="AlphaFoldDB" id="A0A916ZV50"/>
<accession>A0A916ZV50</accession>